<dbReference type="AlphaFoldDB" id="E6W4G8"/>
<gene>
    <name evidence="1" type="ordered locus">Selin_1207</name>
</gene>
<protein>
    <submittedName>
        <fullName evidence="1">Uncharacterized protein</fullName>
    </submittedName>
</protein>
<accession>E6W4G8</accession>
<reference evidence="1 2" key="1">
    <citation type="submission" date="2010-12" db="EMBL/GenBank/DDBJ databases">
        <title>Complete sequence of Desulfurispirillum indicum S5.</title>
        <authorList>
            <consortium name="US DOE Joint Genome Institute"/>
            <person name="Lucas S."/>
            <person name="Copeland A."/>
            <person name="Lapidus A."/>
            <person name="Cheng J.-F."/>
            <person name="Goodwin L."/>
            <person name="Pitluck S."/>
            <person name="Chertkov O."/>
            <person name="Held B."/>
            <person name="Detter J.C."/>
            <person name="Han C."/>
            <person name="Tapia R."/>
            <person name="Land M."/>
            <person name="Hauser L."/>
            <person name="Kyrpides N."/>
            <person name="Ivanova N."/>
            <person name="Mikhailova N."/>
            <person name="Haggblom M."/>
            <person name="Rauschenbach I."/>
            <person name="Bini E."/>
            <person name="Woyke T."/>
        </authorList>
    </citation>
    <scope>NUCLEOTIDE SEQUENCE [LARGE SCALE GENOMIC DNA]</scope>
    <source>
        <strain evidence="2">ATCC BAA-1389 / DSM 22839 / S5</strain>
    </source>
</reference>
<keyword evidence="2" id="KW-1185">Reference proteome</keyword>
<evidence type="ECO:0000313" key="1">
    <source>
        <dbReference type="EMBL" id="ADU65942.1"/>
    </source>
</evidence>
<dbReference type="EMBL" id="CP002432">
    <property type="protein sequence ID" value="ADU65942.1"/>
    <property type="molecule type" value="Genomic_DNA"/>
</dbReference>
<dbReference type="Proteomes" id="UP000002572">
    <property type="component" value="Chromosome"/>
</dbReference>
<proteinExistence type="predicted"/>
<dbReference type="RefSeq" id="WP_013505823.1">
    <property type="nucleotide sequence ID" value="NC_014836.1"/>
</dbReference>
<dbReference type="STRING" id="653733.Selin_1207"/>
<sequence>MGTILKYQDGREAVVQLASKEKLSIEVVQTGLQIQQLKFYGLVAASVVARWSREELPDFFRLFAADQPPHLFFQEAVSAIKEFESIEALKNHIASTRGNHAGTS</sequence>
<dbReference type="KEGG" id="din:Selin_1207"/>
<name>E6W4G8_DESIS</name>
<organism evidence="1 2">
    <name type="scientific">Desulfurispirillum indicum (strain ATCC BAA-1389 / DSM 22839 / S5)</name>
    <dbReference type="NCBI Taxonomy" id="653733"/>
    <lineage>
        <taxon>Bacteria</taxon>
        <taxon>Pseudomonadati</taxon>
        <taxon>Chrysiogenota</taxon>
        <taxon>Chrysiogenia</taxon>
        <taxon>Chrysiogenales</taxon>
        <taxon>Chrysiogenaceae</taxon>
        <taxon>Desulfurispirillum</taxon>
    </lineage>
</organism>
<dbReference type="InParanoid" id="E6W4G8"/>
<dbReference type="HOGENOM" id="CLU_2245592_0_0_0"/>
<evidence type="ECO:0000313" key="2">
    <source>
        <dbReference type="Proteomes" id="UP000002572"/>
    </source>
</evidence>